<organism evidence="1 2">
    <name type="scientific">Tectimicrobiota bacterium</name>
    <dbReference type="NCBI Taxonomy" id="2528274"/>
    <lineage>
        <taxon>Bacteria</taxon>
        <taxon>Pseudomonadati</taxon>
        <taxon>Nitrospinota/Tectimicrobiota group</taxon>
        <taxon>Candidatus Tectimicrobiota</taxon>
    </lineage>
</organism>
<sequence>MRGGGTSIQASPEQYFDLSRDLDLHRRSMAHTAEQAVAGKMTGLIALGAQVTWRGRHFGCLHAHTAQVTACNRPHHFRDAMVRGRFKWFVHDHYFEPTAGGTRMRDVLEFASPLGVLGRVVDALILTRYLRRLLHQRNALIQQVAEAGGS</sequence>
<evidence type="ECO:0000313" key="2">
    <source>
        <dbReference type="Proteomes" id="UP000712673"/>
    </source>
</evidence>
<gene>
    <name evidence="1" type="ORF">FJZ47_06640</name>
</gene>
<protein>
    <submittedName>
        <fullName evidence="1">SRPBCC family protein</fullName>
    </submittedName>
</protein>
<proteinExistence type="predicted"/>
<dbReference type="Gene3D" id="3.30.530.20">
    <property type="match status" value="1"/>
</dbReference>
<name>A0A937W0F1_UNCTE</name>
<dbReference type="InterPro" id="IPR023393">
    <property type="entry name" value="START-like_dom_sf"/>
</dbReference>
<comment type="caution">
    <text evidence="1">The sequence shown here is derived from an EMBL/GenBank/DDBJ whole genome shotgun (WGS) entry which is preliminary data.</text>
</comment>
<reference evidence="1" key="1">
    <citation type="submission" date="2019-03" db="EMBL/GenBank/DDBJ databases">
        <title>Lake Tanganyika Metagenome-Assembled Genomes (MAGs).</title>
        <authorList>
            <person name="Tran P."/>
        </authorList>
    </citation>
    <scope>NUCLEOTIDE SEQUENCE</scope>
    <source>
        <strain evidence="1">K_DeepCast_65m_m2_066</strain>
    </source>
</reference>
<dbReference type="CDD" id="cd07820">
    <property type="entry name" value="SRPBCC_3"/>
    <property type="match status" value="1"/>
</dbReference>
<dbReference type="EMBL" id="VGLS01000147">
    <property type="protein sequence ID" value="MBM3223460.1"/>
    <property type="molecule type" value="Genomic_DNA"/>
</dbReference>
<dbReference type="SUPFAM" id="SSF55961">
    <property type="entry name" value="Bet v1-like"/>
    <property type="match status" value="1"/>
</dbReference>
<accession>A0A937W0F1</accession>
<evidence type="ECO:0000313" key="1">
    <source>
        <dbReference type="EMBL" id="MBM3223460.1"/>
    </source>
</evidence>
<dbReference type="Proteomes" id="UP000712673">
    <property type="component" value="Unassembled WGS sequence"/>
</dbReference>
<dbReference type="AlphaFoldDB" id="A0A937W0F1"/>